<feature type="compositionally biased region" description="Acidic residues" evidence="3">
    <location>
        <begin position="441"/>
        <end position="452"/>
    </location>
</feature>
<feature type="compositionally biased region" description="Basic residues" evidence="3">
    <location>
        <begin position="884"/>
        <end position="903"/>
    </location>
</feature>
<feature type="region of interest" description="Disordered" evidence="3">
    <location>
        <begin position="199"/>
        <end position="289"/>
    </location>
</feature>
<evidence type="ECO:0000313" key="4">
    <source>
        <dbReference type="EMBL" id="KAL2079935.1"/>
    </source>
</evidence>
<gene>
    <name evidence="4" type="ORF">ACEWY4_023728</name>
</gene>
<accession>A0ABD1J0X9</accession>
<sequence>MSDHSTGSSASSTNSWTILSPEEVAVETVGPDDGTESLSGVPGLPEEAPGVPVEGDVSGTDAPAEPMLSEEGHQICQETSPEICEAAAFIGPSYTGFEEEEEEFDPEIHAPVIHDTITSSPPDSDLLGSTPFAITSEAALLFSEEAGFMPPPADMFADIGYGHEIPEEEFLVQEGHTPESFSEGSASPEAMPEDIHIPEMFPQQSPSPEFLLQPSPSPSPSPEALPEKSLTPEVAETLVPERLSPEVLVGSSLTPDLSTLEPSGPGVPTWDSPVSELQAERSPTPEPALMKVTPEPVLIKVTPEVTPEPILTEVTPEPVTEVAPEPILTVLTPEPTLIKVTPEPGLTEVTPEPVLTEVTPEPLLTKVTPAAAAAEAPAPELVEGLGLSVRPPPSHLPPVDSAPAPDAPAALSEEPPEPARLEPETLTTMTAQQQQVTEEKREEEEREMEEAEVPERQHVEAEEAEPVEEEVIMAEPGGGVDGLRLRHALPPDPPGRSSDEDEEEEEEFQLAERREEKPGFALNKLIVGALVLLCLGSLFFSDDGFDGSEMTEQELLERLAQENQQIATLEAQLQSQKEALHHALQAATEKAEAEGGELQQENIKLKDELAAMPGLKEELESLRARVAELSQLTVRESEVTPVTTDTATPADQPVAADQIPAADPVQGQGQGQRSAQQDGGEDGLKAALQLQKSLLEDSRRRLEAMKKSSGKKKGVREGLVDVQKRLSEQLERLDRRHDWKKKQWEAEAKKKNQKGQKMWAGKKEQGNQWGGRKEKDNQWGDENKHSSQWESKKDGQKNGKKEHGSKWEGKKDHMKHKDHEESGKWRDGEKEWKHGKNAKNEKDGKENEKHAWKKYHEDWDGKKHERKMERERRKSERPWEAKSFKKSSAHHDHHHDHHHHPHHQERDSSEEQHGHKRERVDFWKHQELKLRRNPGPAQACSGASRCAEAEGLVAVELSEFQALLESYLSKLPASTSEGKEELQKLTAGFFPDGVFAHERLLFSDFAEDVADILEDMADVMDDESLEEEMEEFEREALWKFAAAAA</sequence>
<feature type="region of interest" description="Disordered" evidence="3">
    <location>
        <begin position="662"/>
        <end position="681"/>
    </location>
</feature>
<evidence type="ECO:0000313" key="5">
    <source>
        <dbReference type="Proteomes" id="UP001591681"/>
    </source>
</evidence>
<keyword evidence="1 2" id="KW-0175">Coiled coil</keyword>
<feature type="coiled-coil region" evidence="2">
    <location>
        <begin position="552"/>
        <end position="632"/>
    </location>
</feature>
<feature type="compositionally biased region" description="Basic and acidic residues" evidence="3">
    <location>
        <begin position="761"/>
        <end position="883"/>
    </location>
</feature>
<feature type="compositionally biased region" description="Low complexity" evidence="3">
    <location>
        <begin position="202"/>
        <end position="214"/>
    </location>
</feature>
<evidence type="ECO:0000256" key="3">
    <source>
        <dbReference type="SAM" id="MobiDB-lite"/>
    </source>
</evidence>
<feature type="compositionally biased region" description="Low complexity" evidence="3">
    <location>
        <begin position="346"/>
        <end position="361"/>
    </location>
</feature>
<feature type="region of interest" description="Disordered" evidence="3">
    <location>
        <begin position="728"/>
        <end position="916"/>
    </location>
</feature>
<dbReference type="PANTHER" id="PTHR28638:SF1">
    <property type="entry name" value="PRE-B-CELL LEUKEMIA TRANSCRIPTION FACTOR-INTERACTING PROTEIN 1"/>
    <property type="match status" value="1"/>
</dbReference>
<feature type="compositionally biased region" description="Polar residues" evidence="3">
    <location>
        <begin position="251"/>
        <end position="261"/>
    </location>
</feature>
<evidence type="ECO:0000256" key="1">
    <source>
        <dbReference type="ARBA" id="ARBA00023054"/>
    </source>
</evidence>
<dbReference type="Proteomes" id="UP001591681">
    <property type="component" value="Unassembled WGS sequence"/>
</dbReference>
<organism evidence="4 5">
    <name type="scientific">Coilia grayii</name>
    <name type="common">Gray's grenadier anchovy</name>
    <dbReference type="NCBI Taxonomy" id="363190"/>
    <lineage>
        <taxon>Eukaryota</taxon>
        <taxon>Metazoa</taxon>
        <taxon>Chordata</taxon>
        <taxon>Craniata</taxon>
        <taxon>Vertebrata</taxon>
        <taxon>Euteleostomi</taxon>
        <taxon>Actinopterygii</taxon>
        <taxon>Neopterygii</taxon>
        <taxon>Teleostei</taxon>
        <taxon>Clupei</taxon>
        <taxon>Clupeiformes</taxon>
        <taxon>Clupeoidei</taxon>
        <taxon>Engraulidae</taxon>
        <taxon>Coilinae</taxon>
        <taxon>Coilia</taxon>
    </lineage>
</organism>
<reference evidence="4 5" key="1">
    <citation type="submission" date="2024-09" db="EMBL/GenBank/DDBJ databases">
        <title>A chromosome-level genome assembly of Gray's grenadier anchovy, Coilia grayii.</title>
        <authorList>
            <person name="Fu Z."/>
        </authorList>
    </citation>
    <scope>NUCLEOTIDE SEQUENCE [LARGE SCALE GENOMIC DNA]</scope>
    <source>
        <strain evidence="4">G4</strain>
        <tissue evidence="4">Muscle</tissue>
    </source>
</reference>
<dbReference type="EMBL" id="JBHFQA010000021">
    <property type="protein sequence ID" value="KAL2079935.1"/>
    <property type="molecule type" value="Genomic_DNA"/>
</dbReference>
<dbReference type="PANTHER" id="PTHR28638">
    <property type="entry name" value="CELL CYCLE PROGRESSION PROTEIN 1"/>
    <property type="match status" value="1"/>
</dbReference>
<feature type="compositionally biased region" description="Acidic residues" evidence="3">
    <location>
        <begin position="499"/>
        <end position="509"/>
    </location>
</feature>
<feature type="compositionally biased region" description="Acidic residues" evidence="3">
    <location>
        <begin position="462"/>
        <end position="472"/>
    </location>
</feature>
<dbReference type="AlphaFoldDB" id="A0ABD1J0X9"/>
<keyword evidence="5" id="KW-1185">Reference proteome</keyword>
<feature type="region of interest" description="Disordered" evidence="3">
    <location>
        <begin position="1"/>
        <end position="51"/>
    </location>
</feature>
<comment type="caution">
    <text evidence="4">The sequence shown here is derived from an EMBL/GenBank/DDBJ whole genome shotgun (WGS) entry which is preliminary data.</text>
</comment>
<feature type="region of interest" description="Disordered" evidence="3">
    <location>
        <begin position="383"/>
        <end position="515"/>
    </location>
</feature>
<feature type="compositionally biased region" description="Polar residues" evidence="3">
    <location>
        <begin position="425"/>
        <end position="436"/>
    </location>
</feature>
<proteinExistence type="predicted"/>
<feature type="compositionally biased region" description="Low complexity" evidence="3">
    <location>
        <begin position="397"/>
        <end position="413"/>
    </location>
</feature>
<evidence type="ECO:0000256" key="2">
    <source>
        <dbReference type="SAM" id="Coils"/>
    </source>
</evidence>
<feature type="compositionally biased region" description="Basic and acidic residues" evidence="3">
    <location>
        <begin position="904"/>
        <end position="916"/>
    </location>
</feature>
<evidence type="ECO:0008006" key="6">
    <source>
        <dbReference type="Google" id="ProtNLM"/>
    </source>
</evidence>
<feature type="region of interest" description="Disordered" evidence="3">
    <location>
        <begin position="339"/>
        <end position="361"/>
    </location>
</feature>
<protein>
    <recommendedName>
        <fullName evidence="6">Pre-B-cell leukemia transcription factor-interacting protein 1</fullName>
    </recommendedName>
</protein>
<feature type="compositionally biased region" description="Low complexity" evidence="3">
    <location>
        <begin position="1"/>
        <end position="20"/>
    </location>
</feature>
<name>A0ABD1J0X9_9TELE</name>
<feature type="compositionally biased region" description="Basic and acidic residues" evidence="3">
    <location>
        <begin position="728"/>
        <end position="750"/>
    </location>
</feature>
<dbReference type="InterPro" id="IPR051990">
    <property type="entry name" value="CCPG1/PBIP1"/>
</dbReference>